<dbReference type="CDD" id="cd21037">
    <property type="entry name" value="MLKL_NTD"/>
    <property type="match status" value="1"/>
</dbReference>
<sequence>MRKRSGLGSDIVGGSVAVLETIKEISAAISVVPGLGAAIGASIILLKTIEKVTELNERSERLVRRTTELIQHIEQRISQDVGAIDSDLTRNLANLASTLQYIESDLQQRHKRRFTSRLLHYSSTSSKLDEHIDTIERARDSFNVWCILSLDRKLNKQLQQTHKQATTDDTGYHLFQRTELQLRSVRGRWYLSGSEAGEEWTGEWGGRAVAIRRFRGELALKEDPASLCLRMPQIFHPYVAQVLGYSHPNITEKFYVIETGSMPLDGKYIWEALDTKNLLCAWMQTLLQHKEAIDFASPYRISSYDCRHEFPNSTIHPDGTLLLDAQDLICTHPLSMCYFWEGQCIPESSRLGYWGYLPPYQSEAYFDVLRKCLFQVKAAGPSMHPVITLKAYMQRKTNVYYYDLEDVCLGDVGYYDATTSGKQTFVCLGNVTELLSDPALHPEDGIWEYPQHSEPCPFVEGECGGRQCLRLKLTPHRTHATYYYRLAQTLRRNWLDAYWDHIFDIAELYGVAAHKLILVAELRRLAFAHVVGGCSGSDPCENEQARGIWSEGWVIHEVPCLGHQAGLDTHPVHVYYHIDTSFDKRSLPRSNHTPPGFWSLDPEPCPGPWPSLFVPGTTLQCWATEEPLGEQLTYLEAELFRYLQCRRKTAEEDKLRFEEVSST</sequence>
<dbReference type="STRING" id="914234.M2PM66"/>
<dbReference type="Proteomes" id="UP000016930">
    <property type="component" value="Unassembled WGS sequence"/>
</dbReference>
<organism evidence="1 2">
    <name type="scientific">Ceriporiopsis subvermispora (strain B)</name>
    <name type="common">White-rot fungus</name>
    <name type="synonym">Gelatoporia subvermispora</name>
    <dbReference type="NCBI Taxonomy" id="914234"/>
    <lineage>
        <taxon>Eukaryota</taxon>
        <taxon>Fungi</taxon>
        <taxon>Dikarya</taxon>
        <taxon>Basidiomycota</taxon>
        <taxon>Agaricomycotina</taxon>
        <taxon>Agaricomycetes</taxon>
        <taxon>Polyporales</taxon>
        <taxon>Gelatoporiaceae</taxon>
        <taxon>Gelatoporia</taxon>
    </lineage>
</organism>
<dbReference type="GO" id="GO:0007166">
    <property type="term" value="P:cell surface receptor signaling pathway"/>
    <property type="evidence" value="ECO:0007669"/>
    <property type="project" value="InterPro"/>
</dbReference>
<dbReference type="InterPro" id="IPR059179">
    <property type="entry name" value="MLKL-like_MCAfunc"/>
</dbReference>
<evidence type="ECO:0000313" key="1">
    <source>
        <dbReference type="EMBL" id="EMD37454.1"/>
    </source>
</evidence>
<evidence type="ECO:0000313" key="2">
    <source>
        <dbReference type="Proteomes" id="UP000016930"/>
    </source>
</evidence>
<reference evidence="1 2" key="1">
    <citation type="journal article" date="2012" name="Proc. Natl. Acad. Sci. U.S.A.">
        <title>Comparative genomics of Ceriporiopsis subvermispora and Phanerochaete chrysosporium provide insight into selective ligninolysis.</title>
        <authorList>
            <person name="Fernandez-Fueyo E."/>
            <person name="Ruiz-Duenas F.J."/>
            <person name="Ferreira P."/>
            <person name="Floudas D."/>
            <person name="Hibbett D.S."/>
            <person name="Canessa P."/>
            <person name="Larrondo L.F."/>
            <person name="James T.Y."/>
            <person name="Seelenfreund D."/>
            <person name="Lobos S."/>
            <person name="Polanco R."/>
            <person name="Tello M."/>
            <person name="Honda Y."/>
            <person name="Watanabe T."/>
            <person name="Watanabe T."/>
            <person name="Ryu J.S."/>
            <person name="Kubicek C.P."/>
            <person name="Schmoll M."/>
            <person name="Gaskell J."/>
            <person name="Hammel K.E."/>
            <person name="St John F.J."/>
            <person name="Vanden Wymelenberg A."/>
            <person name="Sabat G."/>
            <person name="Splinter BonDurant S."/>
            <person name="Syed K."/>
            <person name="Yadav J.S."/>
            <person name="Doddapaneni H."/>
            <person name="Subramanian V."/>
            <person name="Lavin J.L."/>
            <person name="Oguiza J.A."/>
            <person name="Perez G."/>
            <person name="Pisabarro A.G."/>
            <person name="Ramirez L."/>
            <person name="Santoyo F."/>
            <person name="Master E."/>
            <person name="Coutinho P.M."/>
            <person name="Henrissat B."/>
            <person name="Lombard V."/>
            <person name="Magnuson J.K."/>
            <person name="Kuees U."/>
            <person name="Hori C."/>
            <person name="Igarashi K."/>
            <person name="Samejima M."/>
            <person name="Held B.W."/>
            <person name="Barry K.W."/>
            <person name="LaButti K.M."/>
            <person name="Lapidus A."/>
            <person name="Lindquist E.A."/>
            <person name="Lucas S.M."/>
            <person name="Riley R."/>
            <person name="Salamov A.A."/>
            <person name="Hoffmeister D."/>
            <person name="Schwenk D."/>
            <person name="Hadar Y."/>
            <person name="Yarden O."/>
            <person name="de Vries R.P."/>
            <person name="Wiebenga A."/>
            <person name="Stenlid J."/>
            <person name="Eastwood D."/>
            <person name="Grigoriev I.V."/>
            <person name="Berka R.M."/>
            <person name="Blanchette R.A."/>
            <person name="Kersten P."/>
            <person name="Martinez A.T."/>
            <person name="Vicuna R."/>
            <person name="Cullen D."/>
        </authorList>
    </citation>
    <scope>NUCLEOTIDE SEQUENCE [LARGE SCALE GENOMIC DNA]</scope>
    <source>
        <strain evidence="1 2">B</strain>
    </source>
</reference>
<protein>
    <submittedName>
        <fullName evidence="1">Uncharacterized protein</fullName>
    </submittedName>
</protein>
<name>M2PM66_CERS8</name>
<gene>
    <name evidence="1" type="ORF">CERSUDRAFT_114098</name>
</gene>
<dbReference type="AlphaFoldDB" id="M2PM66"/>
<dbReference type="InterPro" id="IPR036537">
    <property type="entry name" value="Adaptor_Cbl_N_dom_sf"/>
</dbReference>
<dbReference type="EMBL" id="KB445796">
    <property type="protein sequence ID" value="EMD37454.1"/>
    <property type="molecule type" value="Genomic_DNA"/>
</dbReference>
<dbReference type="HOGENOM" id="CLU_422720_0_0_1"/>
<proteinExistence type="predicted"/>
<dbReference type="OrthoDB" id="2795723at2759"/>
<dbReference type="Gene3D" id="1.20.930.20">
    <property type="entry name" value="Adaptor protein Cbl, N-terminal domain"/>
    <property type="match status" value="1"/>
</dbReference>
<accession>M2PM66</accession>
<keyword evidence="2" id="KW-1185">Reference proteome</keyword>